<protein>
    <submittedName>
        <fullName evidence="2">DUF111 family protein</fullName>
    </submittedName>
</protein>
<evidence type="ECO:0000313" key="2">
    <source>
        <dbReference type="EMBL" id="RDY23251.1"/>
    </source>
</evidence>
<dbReference type="Pfam" id="PF01969">
    <property type="entry name" value="Ni_insertion"/>
    <property type="match status" value="1"/>
</dbReference>
<dbReference type="InterPro" id="IPR002822">
    <property type="entry name" value="Ni_insertion"/>
</dbReference>
<keyword evidence="1" id="KW-0533">Nickel</keyword>
<evidence type="ECO:0000313" key="3">
    <source>
        <dbReference type="Proteomes" id="UP000243494"/>
    </source>
</evidence>
<dbReference type="EMBL" id="NOJZ02000016">
    <property type="protein sequence ID" value="RDY23251.1"/>
    <property type="molecule type" value="Genomic_DNA"/>
</dbReference>
<dbReference type="Gene3D" id="3.30.70.1380">
    <property type="entry name" value="Transcriptional regulatory protein pf0864 domain like"/>
    <property type="match status" value="1"/>
</dbReference>
<dbReference type="PANTHER" id="PTHR36566:SF1">
    <property type="entry name" value="PYRIDINIUM-3,5-BISTHIOCARBOXYLIC ACID MONONUCLEOTIDE NICKEL INSERTION PROTEIN"/>
    <property type="match status" value="1"/>
</dbReference>
<comment type="caution">
    <text evidence="2">The sequence shown here is derived from an EMBL/GenBank/DDBJ whole genome shotgun (WGS) entry which is preliminary data.</text>
</comment>
<organism evidence="2 3">
    <name type="scientific">Romboutsia maritimum</name>
    <dbReference type="NCBI Taxonomy" id="2020948"/>
    <lineage>
        <taxon>Bacteria</taxon>
        <taxon>Bacillati</taxon>
        <taxon>Bacillota</taxon>
        <taxon>Clostridia</taxon>
        <taxon>Peptostreptococcales</taxon>
        <taxon>Peptostreptococcaceae</taxon>
        <taxon>Romboutsia</taxon>
    </lineage>
</organism>
<dbReference type="OrthoDB" id="9765625at2"/>
<sequence>MSSEVYSYLYEKVLEEGALDIYTESIYMKKNRPSNKISILCNENDLEKFVELLLIETSTFGVRYHKYNRERLKRKFIKINTHYGDITVKLGYYKNKLIKATPEYEECKKIAKNKGIPLNQIFNIINCIINEEYKINLLT</sequence>
<dbReference type="Proteomes" id="UP000243494">
    <property type="component" value="Unassembled WGS sequence"/>
</dbReference>
<gene>
    <name evidence="2" type="ORF">CHF27_009230</name>
</gene>
<keyword evidence="3" id="KW-1185">Reference proteome</keyword>
<name>A0A371IRZ9_9FIRM</name>
<proteinExistence type="predicted"/>
<accession>A0A371IRZ9</accession>
<dbReference type="AlphaFoldDB" id="A0A371IRZ9"/>
<evidence type="ECO:0000256" key="1">
    <source>
        <dbReference type="ARBA" id="ARBA00022596"/>
    </source>
</evidence>
<dbReference type="PANTHER" id="PTHR36566">
    <property type="entry name" value="NICKEL INSERTION PROTEIN-RELATED"/>
    <property type="match status" value="1"/>
</dbReference>
<dbReference type="Gene3D" id="3.10.20.300">
    <property type="entry name" value="mk0293 like domain"/>
    <property type="match status" value="1"/>
</dbReference>
<reference evidence="2 3" key="1">
    <citation type="journal article" date="2017" name="Genome Announc.">
        <title>Draft Genome Sequence of Romboutsia maritimum sp. nov. Strain CCRI-22766(T), Isolated from Coastal Estuarine Mud.</title>
        <authorList>
            <person name="Maheux A.F."/>
            <person name="Boudreau D.K."/>
            <person name="Berube E."/>
            <person name="Boissinot M."/>
            <person name="Raymond F."/>
            <person name="Brodeur S."/>
            <person name="Corbeil J."/>
            <person name="Brightwell G."/>
            <person name="Broda D."/>
            <person name="Omar R.F."/>
            <person name="Bergeron M.G."/>
        </authorList>
    </citation>
    <scope>NUCLEOTIDE SEQUENCE [LARGE SCALE GENOMIC DNA]</scope>
    <source>
        <strain evidence="2 3">CCRI-22766</strain>
    </source>
</reference>